<evidence type="ECO:0000313" key="1">
    <source>
        <dbReference type="EMBL" id="CAF1086822.1"/>
    </source>
</evidence>
<organism evidence="1 3">
    <name type="scientific">Didymodactylos carnosus</name>
    <dbReference type="NCBI Taxonomy" id="1234261"/>
    <lineage>
        <taxon>Eukaryota</taxon>
        <taxon>Metazoa</taxon>
        <taxon>Spiralia</taxon>
        <taxon>Gnathifera</taxon>
        <taxon>Rotifera</taxon>
        <taxon>Eurotatoria</taxon>
        <taxon>Bdelloidea</taxon>
        <taxon>Philodinida</taxon>
        <taxon>Philodinidae</taxon>
        <taxon>Didymodactylos</taxon>
    </lineage>
</organism>
<name>A0A814N223_9BILA</name>
<dbReference type="EMBL" id="CAJOBC010005117">
    <property type="protein sequence ID" value="CAF3852339.1"/>
    <property type="molecule type" value="Genomic_DNA"/>
</dbReference>
<dbReference type="AlphaFoldDB" id="A0A814N223"/>
<reference evidence="1" key="1">
    <citation type="submission" date="2021-02" db="EMBL/GenBank/DDBJ databases">
        <authorList>
            <person name="Nowell W R."/>
        </authorList>
    </citation>
    <scope>NUCLEOTIDE SEQUENCE</scope>
</reference>
<dbReference type="Proteomes" id="UP000663829">
    <property type="component" value="Unassembled WGS sequence"/>
</dbReference>
<proteinExistence type="predicted"/>
<evidence type="ECO:0000313" key="2">
    <source>
        <dbReference type="EMBL" id="CAF3852339.1"/>
    </source>
</evidence>
<sequence>MRPVTGKSISPAIDCVGLRNNRPPNMDNSNNDNKTRVFSIQLPPSEDFKFGPGNKYVVCLEDIRGFRAIESDEMSFVVPKTEDCFVDCCSTAFCVGFWSHECRCRCLRFCTYGFNNLCSISR</sequence>
<protein>
    <submittedName>
        <fullName evidence="1">Uncharacterized protein</fullName>
    </submittedName>
</protein>
<accession>A0A814N223</accession>
<keyword evidence="3" id="KW-1185">Reference proteome</keyword>
<dbReference type="EMBL" id="CAJNOQ010005117">
    <property type="protein sequence ID" value="CAF1086822.1"/>
    <property type="molecule type" value="Genomic_DNA"/>
</dbReference>
<comment type="caution">
    <text evidence="1">The sequence shown here is derived from an EMBL/GenBank/DDBJ whole genome shotgun (WGS) entry which is preliminary data.</text>
</comment>
<gene>
    <name evidence="1" type="ORF">GPM918_LOCUS18048</name>
    <name evidence="2" type="ORF">SRO942_LOCUS18045</name>
</gene>
<dbReference type="Proteomes" id="UP000681722">
    <property type="component" value="Unassembled WGS sequence"/>
</dbReference>
<evidence type="ECO:0000313" key="3">
    <source>
        <dbReference type="Proteomes" id="UP000663829"/>
    </source>
</evidence>